<proteinExistence type="predicted"/>
<feature type="domain" description="GST N-terminal" evidence="2">
    <location>
        <begin position="1"/>
        <end position="83"/>
    </location>
</feature>
<evidence type="ECO:0000259" key="3">
    <source>
        <dbReference type="PROSITE" id="PS50405"/>
    </source>
</evidence>
<evidence type="ECO:0008006" key="7">
    <source>
        <dbReference type="Google" id="ProtNLM"/>
    </source>
</evidence>
<comment type="subunit">
    <text evidence="1">Homodimer.</text>
</comment>
<accession>A0A921YTY9</accession>
<dbReference type="InterPro" id="IPR004046">
    <property type="entry name" value="GST_C"/>
</dbReference>
<dbReference type="Gene3D" id="3.40.30.10">
    <property type="entry name" value="Glutaredoxin"/>
    <property type="match status" value="1"/>
</dbReference>
<feature type="domain" description="GST C-terminal" evidence="3">
    <location>
        <begin position="89"/>
        <end position="211"/>
    </location>
</feature>
<reference evidence="5" key="1">
    <citation type="journal article" date="2016" name="Insect Biochem. Mol. Biol.">
        <title>Multifaceted biological insights from a draft genome sequence of the tobacco hornworm moth, Manduca sexta.</title>
        <authorList>
            <person name="Kanost M.R."/>
            <person name="Arrese E.L."/>
            <person name="Cao X."/>
            <person name="Chen Y.R."/>
            <person name="Chellapilla S."/>
            <person name="Goldsmith M.R."/>
            <person name="Grosse-Wilde E."/>
            <person name="Heckel D.G."/>
            <person name="Herndon N."/>
            <person name="Jiang H."/>
            <person name="Papanicolaou A."/>
            <person name="Qu J."/>
            <person name="Soulages J.L."/>
            <person name="Vogel H."/>
            <person name="Walters J."/>
            <person name="Waterhouse R.M."/>
            <person name="Ahn S.J."/>
            <person name="Almeida F.C."/>
            <person name="An C."/>
            <person name="Aqrawi P."/>
            <person name="Bretschneider A."/>
            <person name="Bryant W.B."/>
            <person name="Bucks S."/>
            <person name="Chao H."/>
            <person name="Chevignon G."/>
            <person name="Christen J.M."/>
            <person name="Clarke D.F."/>
            <person name="Dittmer N.T."/>
            <person name="Ferguson L.C.F."/>
            <person name="Garavelou S."/>
            <person name="Gordon K.H.J."/>
            <person name="Gunaratna R.T."/>
            <person name="Han Y."/>
            <person name="Hauser F."/>
            <person name="He Y."/>
            <person name="Heidel-Fischer H."/>
            <person name="Hirsh A."/>
            <person name="Hu Y."/>
            <person name="Jiang H."/>
            <person name="Kalra D."/>
            <person name="Klinner C."/>
            <person name="Konig C."/>
            <person name="Kovar C."/>
            <person name="Kroll A.R."/>
            <person name="Kuwar S.S."/>
            <person name="Lee S.L."/>
            <person name="Lehman R."/>
            <person name="Li K."/>
            <person name="Li Z."/>
            <person name="Liang H."/>
            <person name="Lovelace S."/>
            <person name="Lu Z."/>
            <person name="Mansfield J.H."/>
            <person name="McCulloch K.J."/>
            <person name="Mathew T."/>
            <person name="Morton B."/>
            <person name="Muzny D.M."/>
            <person name="Neunemann D."/>
            <person name="Ongeri F."/>
            <person name="Pauchet Y."/>
            <person name="Pu L.L."/>
            <person name="Pyrousis I."/>
            <person name="Rao X.J."/>
            <person name="Redding A."/>
            <person name="Roesel C."/>
            <person name="Sanchez-Gracia A."/>
            <person name="Schaack S."/>
            <person name="Shukla A."/>
            <person name="Tetreau G."/>
            <person name="Wang Y."/>
            <person name="Xiong G.H."/>
            <person name="Traut W."/>
            <person name="Walsh T.K."/>
            <person name="Worley K.C."/>
            <person name="Wu D."/>
            <person name="Wu W."/>
            <person name="Wu Y.Q."/>
            <person name="Zhang X."/>
            <person name="Zou Z."/>
            <person name="Zucker H."/>
            <person name="Briscoe A.D."/>
            <person name="Burmester T."/>
            <person name="Clem R.J."/>
            <person name="Feyereisen R."/>
            <person name="Grimmelikhuijzen C.J.P."/>
            <person name="Hamodrakas S.J."/>
            <person name="Hansson B.S."/>
            <person name="Huguet E."/>
            <person name="Jermiin L.S."/>
            <person name="Lan Q."/>
            <person name="Lehman H.K."/>
            <person name="Lorenzen M."/>
            <person name="Merzendorfer H."/>
            <person name="Michalopoulos I."/>
            <person name="Morton D.B."/>
            <person name="Muthukrishnan S."/>
            <person name="Oakeshott J.G."/>
            <person name="Palmer W."/>
            <person name="Park Y."/>
            <person name="Passarelli A.L."/>
            <person name="Rozas J."/>
            <person name="Schwartz L.M."/>
            <person name="Smith W."/>
            <person name="Southgate A."/>
            <person name="Vilcinskas A."/>
            <person name="Vogt R."/>
            <person name="Wang P."/>
            <person name="Werren J."/>
            <person name="Yu X.Q."/>
            <person name="Zhou J.J."/>
            <person name="Brown S.J."/>
            <person name="Scherer S.E."/>
            <person name="Richards S."/>
            <person name="Blissard G.W."/>
        </authorList>
    </citation>
    <scope>NUCLEOTIDE SEQUENCE</scope>
</reference>
<dbReference type="Pfam" id="PF13417">
    <property type="entry name" value="GST_N_3"/>
    <property type="match status" value="1"/>
</dbReference>
<dbReference type="SFLD" id="SFLDS00019">
    <property type="entry name" value="Glutathione_Transferase_(cytos"/>
    <property type="match status" value="1"/>
</dbReference>
<dbReference type="OrthoDB" id="2309723at2759"/>
<dbReference type="InterPro" id="IPR036282">
    <property type="entry name" value="Glutathione-S-Trfase_C_sf"/>
</dbReference>
<organism evidence="5 6">
    <name type="scientific">Manduca sexta</name>
    <name type="common">Tobacco hawkmoth</name>
    <name type="synonym">Tobacco hornworm</name>
    <dbReference type="NCBI Taxonomy" id="7130"/>
    <lineage>
        <taxon>Eukaryota</taxon>
        <taxon>Metazoa</taxon>
        <taxon>Ecdysozoa</taxon>
        <taxon>Arthropoda</taxon>
        <taxon>Hexapoda</taxon>
        <taxon>Insecta</taxon>
        <taxon>Pterygota</taxon>
        <taxon>Neoptera</taxon>
        <taxon>Endopterygota</taxon>
        <taxon>Lepidoptera</taxon>
        <taxon>Glossata</taxon>
        <taxon>Ditrysia</taxon>
        <taxon>Bombycoidea</taxon>
        <taxon>Sphingidae</taxon>
        <taxon>Sphinginae</taxon>
        <taxon>Sphingini</taxon>
        <taxon>Manduca</taxon>
    </lineage>
</organism>
<evidence type="ECO:0000313" key="4">
    <source>
        <dbReference type="EMBL" id="KAG6445496.1"/>
    </source>
</evidence>
<dbReference type="PROSITE" id="PS50404">
    <property type="entry name" value="GST_NTER"/>
    <property type="match status" value="1"/>
</dbReference>
<dbReference type="EMBL" id="JH668322">
    <property type="protein sequence ID" value="KAG6445496.1"/>
    <property type="molecule type" value="Genomic_DNA"/>
</dbReference>
<dbReference type="Pfam" id="PF00043">
    <property type="entry name" value="GST_C"/>
    <property type="match status" value="1"/>
</dbReference>
<dbReference type="PANTHER" id="PTHR43969:SF9">
    <property type="entry name" value="GLUTATHIONE S TRANSFERASE D10, ISOFORM A-RELATED"/>
    <property type="match status" value="1"/>
</dbReference>
<dbReference type="CDD" id="cd03045">
    <property type="entry name" value="GST_N_Delta_Epsilon"/>
    <property type="match status" value="1"/>
</dbReference>
<name>A0A921YTY9_MANSE</name>
<protein>
    <recommendedName>
        <fullName evidence="7">Glutathione transferase</fullName>
    </recommendedName>
</protein>
<dbReference type="FunFam" id="3.40.30.10:FF:000034">
    <property type="entry name" value="glutathione S-transferase 1"/>
    <property type="match status" value="1"/>
</dbReference>
<evidence type="ECO:0000256" key="1">
    <source>
        <dbReference type="ARBA" id="ARBA00011738"/>
    </source>
</evidence>
<comment type="caution">
    <text evidence="5">The sequence shown here is derived from an EMBL/GenBank/DDBJ whole genome shotgun (WGS) entry which is preliminary data.</text>
</comment>
<dbReference type="GO" id="GO:0004364">
    <property type="term" value="F:glutathione transferase activity"/>
    <property type="evidence" value="ECO:0007669"/>
    <property type="project" value="TreeGrafter"/>
</dbReference>
<dbReference type="FunFam" id="1.20.1050.10:FF:000007">
    <property type="entry name" value="Glutathione S-transferase 1-1"/>
    <property type="match status" value="1"/>
</dbReference>
<evidence type="ECO:0000313" key="6">
    <source>
        <dbReference type="Proteomes" id="UP000791440"/>
    </source>
</evidence>
<dbReference type="InterPro" id="IPR010987">
    <property type="entry name" value="Glutathione-S-Trfase_C-like"/>
</dbReference>
<dbReference type="InterPro" id="IPR004045">
    <property type="entry name" value="Glutathione_S-Trfase_N"/>
</dbReference>
<dbReference type="InterPro" id="IPR040079">
    <property type="entry name" value="Glutathione_S-Trfase"/>
</dbReference>
<dbReference type="SUPFAM" id="SSF52833">
    <property type="entry name" value="Thioredoxin-like"/>
    <property type="match status" value="1"/>
</dbReference>
<dbReference type="PANTHER" id="PTHR43969">
    <property type="entry name" value="GLUTATHIONE S TRANSFERASE D10, ISOFORM A-RELATED"/>
    <property type="match status" value="1"/>
</dbReference>
<dbReference type="EMBL" id="JH668322">
    <property type="protein sequence ID" value="KAG6445497.1"/>
    <property type="molecule type" value="Genomic_DNA"/>
</dbReference>
<dbReference type="PROSITE" id="PS50405">
    <property type="entry name" value="GST_CTER"/>
    <property type="match status" value="1"/>
</dbReference>
<dbReference type="Proteomes" id="UP000791440">
    <property type="component" value="Unassembled WGS sequence"/>
</dbReference>
<evidence type="ECO:0000313" key="5">
    <source>
        <dbReference type="EMBL" id="KAG6445497.1"/>
    </source>
</evidence>
<dbReference type="Gene3D" id="1.20.1050.10">
    <property type="match status" value="1"/>
</dbReference>
<dbReference type="CDD" id="cd03177">
    <property type="entry name" value="GST_C_Delta_Epsilon"/>
    <property type="match status" value="1"/>
</dbReference>
<reference evidence="5" key="2">
    <citation type="submission" date="2020-12" db="EMBL/GenBank/DDBJ databases">
        <authorList>
            <person name="Kanost M."/>
        </authorList>
    </citation>
    <scope>NUCLEOTIDE SEQUENCE</scope>
</reference>
<gene>
    <name evidence="4" type="ORF">O3G_MSEX003957</name>
    <name evidence="5" type="ORF">O3G_MSEX003972</name>
</gene>
<sequence length="217" mass="24387">MVMTLYKLDASPPARAVMMVIEALKIPDVEYIDVNLLEGSHLSEEFTKMNPQHTVPLLKDDDFLVWDSHAIAGYLVSKYGADDSLYPTDPKKRAIVDQRLHFDSGILFPALRGSLEPVIFWGETAFRPECLEKVRKGYDFAEKFLTSTWMAGEEFTVADICCVASISTMNDIIVPIDENTYPKLSAWLERCSQLDVYKKKNAPGNALCKDLVASKLS</sequence>
<evidence type="ECO:0000259" key="2">
    <source>
        <dbReference type="PROSITE" id="PS50404"/>
    </source>
</evidence>
<dbReference type="GO" id="GO:0006749">
    <property type="term" value="P:glutathione metabolic process"/>
    <property type="evidence" value="ECO:0007669"/>
    <property type="project" value="TreeGrafter"/>
</dbReference>
<dbReference type="SFLD" id="SFLDG00358">
    <property type="entry name" value="Main_(cytGST)"/>
    <property type="match status" value="1"/>
</dbReference>
<dbReference type="AlphaFoldDB" id="A0A921YTY9"/>
<dbReference type="SFLD" id="SFLDG01153">
    <property type="entry name" value="Main.4:_Theta-like"/>
    <property type="match status" value="1"/>
</dbReference>
<dbReference type="InterPro" id="IPR036249">
    <property type="entry name" value="Thioredoxin-like_sf"/>
</dbReference>
<dbReference type="SUPFAM" id="SSF47616">
    <property type="entry name" value="GST C-terminal domain-like"/>
    <property type="match status" value="1"/>
</dbReference>
<keyword evidence="6" id="KW-1185">Reference proteome</keyword>